<name>A0A917VLX1_9ACTN</name>
<reference evidence="1" key="1">
    <citation type="journal article" date="2014" name="Int. J. Syst. Evol. Microbiol.">
        <title>Complete genome sequence of Corynebacterium casei LMG S-19264T (=DSM 44701T), isolated from a smear-ripened cheese.</title>
        <authorList>
            <consortium name="US DOE Joint Genome Institute (JGI-PGF)"/>
            <person name="Walter F."/>
            <person name="Albersmeier A."/>
            <person name="Kalinowski J."/>
            <person name="Ruckert C."/>
        </authorList>
    </citation>
    <scope>NUCLEOTIDE SEQUENCE</scope>
    <source>
        <strain evidence="1">JCM 13064</strain>
    </source>
</reference>
<dbReference type="RefSeq" id="WP_189165070.1">
    <property type="nucleotide sequence ID" value="NZ_BMNT01000025.1"/>
</dbReference>
<keyword evidence="2" id="KW-1185">Reference proteome</keyword>
<sequence length="69" mass="8145">MRYDAEFHQVADTLQHDNPGWVIMWATWRRKFCAFSREPLTASLVVEATTQEKLIALLRQVEAELRRTL</sequence>
<evidence type="ECO:0000313" key="2">
    <source>
        <dbReference type="Proteomes" id="UP000645217"/>
    </source>
</evidence>
<dbReference type="EMBL" id="BMNT01000025">
    <property type="protein sequence ID" value="GGK98387.1"/>
    <property type="molecule type" value="Genomic_DNA"/>
</dbReference>
<protein>
    <submittedName>
        <fullName evidence="1">Uncharacterized protein</fullName>
    </submittedName>
</protein>
<evidence type="ECO:0000313" key="1">
    <source>
        <dbReference type="EMBL" id="GGK98387.1"/>
    </source>
</evidence>
<reference evidence="1" key="2">
    <citation type="submission" date="2020-09" db="EMBL/GenBank/DDBJ databases">
        <authorList>
            <person name="Sun Q."/>
            <person name="Ohkuma M."/>
        </authorList>
    </citation>
    <scope>NUCLEOTIDE SEQUENCE</scope>
    <source>
        <strain evidence="1">JCM 13064</strain>
    </source>
</reference>
<proteinExistence type="predicted"/>
<gene>
    <name evidence="1" type="ORF">GCM10007964_45740</name>
</gene>
<organism evidence="1 2">
    <name type="scientific">Sphaerisporangium melleum</name>
    <dbReference type="NCBI Taxonomy" id="321316"/>
    <lineage>
        <taxon>Bacteria</taxon>
        <taxon>Bacillati</taxon>
        <taxon>Actinomycetota</taxon>
        <taxon>Actinomycetes</taxon>
        <taxon>Streptosporangiales</taxon>
        <taxon>Streptosporangiaceae</taxon>
        <taxon>Sphaerisporangium</taxon>
    </lineage>
</organism>
<accession>A0A917VLX1</accession>
<dbReference type="Proteomes" id="UP000645217">
    <property type="component" value="Unassembled WGS sequence"/>
</dbReference>
<comment type="caution">
    <text evidence="1">The sequence shown here is derived from an EMBL/GenBank/DDBJ whole genome shotgun (WGS) entry which is preliminary data.</text>
</comment>
<dbReference type="AlphaFoldDB" id="A0A917VLX1"/>